<organism evidence="1 2">
    <name type="scientific">Melittangium boletus DSM 14713</name>
    <dbReference type="NCBI Taxonomy" id="1294270"/>
    <lineage>
        <taxon>Bacteria</taxon>
        <taxon>Pseudomonadati</taxon>
        <taxon>Myxococcota</taxon>
        <taxon>Myxococcia</taxon>
        <taxon>Myxococcales</taxon>
        <taxon>Cystobacterineae</taxon>
        <taxon>Archangiaceae</taxon>
        <taxon>Melittangium</taxon>
    </lineage>
</organism>
<proteinExistence type="predicted"/>
<dbReference type="EMBL" id="CP022163">
    <property type="protein sequence ID" value="ATB27669.1"/>
    <property type="molecule type" value="Genomic_DNA"/>
</dbReference>
<dbReference type="KEGG" id="mbd:MEBOL_001113"/>
<keyword evidence="2" id="KW-1185">Reference proteome</keyword>
<accession>A0A250I722</accession>
<dbReference type="RefSeq" id="WP_245919485.1">
    <property type="nucleotide sequence ID" value="NZ_CP022163.1"/>
</dbReference>
<dbReference type="Gene3D" id="3.20.20.100">
    <property type="entry name" value="NADP-dependent oxidoreductase domain"/>
    <property type="match status" value="1"/>
</dbReference>
<dbReference type="SUPFAM" id="SSF51430">
    <property type="entry name" value="NAD(P)-linked oxidoreductase"/>
    <property type="match status" value="1"/>
</dbReference>
<protein>
    <submittedName>
        <fullName evidence="1">Aldo/keto reductase</fullName>
    </submittedName>
</protein>
<name>A0A250I722_9BACT</name>
<evidence type="ECO:0000313" key="1">
    <source>
        <dbReference type="EMBL" id="ATB27669.1"/>
    </source>
</evidence>
<dbReference type="Proteomes" id="UP000217289">
    <property type="component" value="Chromosome"/>
</dbReference>
<sequence>MTIQSRTLGRNGPSVFPSALGSEALAHGDGLRLIHEAIGRGVDLIDTADFYGAGGTRC</sequence>
<evidence type="ECO:0000313" key="2">
    <source>
        <dbReference type="Proteomes" id="UP000217289"/>
    </source>
</evidence>
<dbReference type="AlphaFoldDB" id="A0A250I722"/>
<reference evidence="1 2" key="1">
    <citation type="submission" date="2017-06" db="EMBL/GenBank/DDBJ databases">
        <authorList>
            <person name="Kim H.J."/>
            <person name="Triplett B.A."/>
        </authorList>
    </citation>
    <scope>NUCLEOTIDE SEQUENCE [LARGE SCALE GENOMIC DNA]</scope>
    <source>
        <strain evidence="1 2">DSM 14713</strain>
    </source>
</reference>
<dbReference type="InterPro" id="IPR036812">
    <property type="entry name" value="NAD(P)_OxRdtase_dom_sf"/>
</dbReference>
<gene>
    <name evidence="1" type="ORF">MEBOL_001113</name>
</gene>